<evidence type="ECO:0000259" key="19">
    <source>
        <dbReference type="SMART" id="SM01349"/>
    </source>
</evidence>
<keyword evidence="10" id="KW-0677">Repeat</keyword>
<feature type="region of interest" description="Disordered" evidence="18">
    <location>
        <begin position="1126"/>
        <end position="1190"/>
    </location>
</feature>
<feature type="domain" description="TOG" evidence="19">
    <location>
        <begin position="817"/>
        <end position="1054"/>
    </location>
</feature>
<dbReference type="Pfam" id="PF23271">
    <property type="entry name" value="HEAT_GCN1"/>
    <property type="match status" value="1"/>
</dbReference>
<dbReference type="Gene3D" id="1.25.10.10">
    <property type="entry name" value="Leucine-rich Repeat Variant"/>
    <property type="match status" value="4"/>
</dbReference>
<keyword evidence="9" id="KW-0493">Microtubule</keyword>
<protein>
    <submittedName>
        <fullName evidence="20">Cytoplasmic linker associated protein 1</fullName>
    </submittedName>
</protein>
<dbReference type="SUPFAM" id="SSF48371">
    <property type="entry name" value="ARM repeat"/>
    <property type="match status" value="2"/>
</dbReference>
<feature type="region of interest" description="Disordered" evidence="18">
    <location>
        <begin position="619"/>
        <end position="731"/>
    </location>
</feature>
<feature type="region of interest" description="Disordered" evidence="18">
    <location>
        <begin position="787"/>
        <end position="808"/>
    </location>
</feature>
<organism evidence="20 21">
    <name type="scientific">Callorhinchus milii</name>
    <name type="common">Ghost shark</name>
    <dbReference type="NCBI Taxonomy" id="7868"/>
    <lineage>
        <taxon>Eukaryota</taxon>
        <taxon>Metazoa</taxon>
        <taxon>Chordata</taxon>
        <taxon>Craniata</taxon>
        <taxon>Vertebrata</taxon>
        <taxon>Chondrichthyes</taxon>
        <taxon>Holocephali</taxon>
        <taxon>Chimaeriformes</taxon>
        <taxon>Callorhinchidae</taxon>
        <taxon>Callorhinchus</taxon>
    </lineage>
</organism>
<keyword evidence="15" id="KW-0131">Cell cycle</keyword>
<dbReference type="GO" id="GO:0040001">
    <property type="term" value="P:establishment of mitotic spindle localization"/>
    <property type="evidence" value="ECO:0007669"/>
    <property type="project" value="TreeGrafter"/>
</dbReference>
<comment type="subcellular location">
    <subcellularLocation>
        <location evidence="4">Chromosome</location>
        <location evidence="4">Centromere</location>
        <location evidence="4">Kinetochore</location>
    </subcellularLocation>
    <subcellularLocation>
        <location evidence="2">Cytoplasm</location>
        <location evidence="2">Cytoskeleton</location>
        <location evidence="2">Microtubule organizing center</location>
        <location evidence="2">Centrosome</location>
    </subcellularLocation>
    <subcellularLocation>
        <location evidence="1">Cytoplasm</location>
        <location evidence="1">Cytoskeleton</location>
        <location evidence="1">Spindle</location>
    </subcellularLocation>
    <subcellularLocation>
        <location evidence="3">Golgi apparatus</location>
        <location evidence="3">trans-Golgi network</location>
    </subcellularLocation>
</comment>
<evidence type="ECO:0000313" key="21">
    <source>
        <dbReference type="Proteomes" id="UP000314986"/>
    </source>
</evidence>
<keyword evidence="16" id="KW-0137">Centromere</keyword>
<keyword evidence="12" id="KW-0995">Kinetochore</keyword>
<evidence type="ECO:0000256" key="6">
    <source>
        <dbReference type="ARBA" id="ARBA00022454"/>
    </source>
</evidence>
<dbReference type="Ensembl" id="ENSCMIT00000021471.1">
    <property type="protein sequence ID" value="ENSCMIP00000021088.1"/>
    <property type="gene ID" value="ENSCMIG00000009629.1"/>
</dbReference>
<evidence type="ECO:0000256" key="11">
    <source>
        <dbReference type="ARBA" id="ARBA00022776"/>
    </source>
</evidence>
<dbReference type="Pfam" id="PF12348">
    <property type="entry name" value="CLASP_N"/>
    <property type="match status" value="1"/>
</dbReference>
<dbReference type="GO" id="GO:0051301">
    <property type="term" value="P:cell division"/>
    <property type="evidence" value="ECO:0007669"/>
    <property type="project" value="UniProtKB-KW"/>
</dbReference>
<dbReference type="Pfam" id="PF21040">
    <property type="entry name" value="CEP104-like_TOG"/>
    <property type="match status" value="1"/>
</dbReference>
<feature type="region of interest" description="Disordered" evidence="18">
    <location>
        <begin position="1047"/>
        <end position="1096"/>
    </location>
</feature>
<dbReference type="GO" id="GO:0005876">
    <property type="term" value="C:spindle microtubule"/>
    <property type="evidence" value="ECO:0007669"/>
    <property type="project" value="TreeGrafter"/>
</dbReference>
<dbReference type="InterPro" id="IPR021133">
    <property type="entry name" value="HEAT_type_2"/>
</dbReference>
<reference evidence="20" key="4">
    <citation type="submission" date="2025-08" db="UniProtKB">
        <authorList>
            <consortium name="Ensembl"/>
        </authorList>
    </citation>
    <scope>IDENTIFICATION</scope>
</reference>
<dbReference type="Pfam" id="PF21041">
    <property type="entry name" value="XMAP215_CLASP_TOG"/>
    <property type="match status" value="1"/>
</dbReference>
<dbReference type="FunFam" id="1.25.10.10:FF:000001">
    <property type="entry name" value="CLIP-associating protein 1 isoform 2"/>
    <property type="match status" value="1"/>
</dbReference>
<feature type="domain" description="TOG" evidence="19">
    <location>
        <begin position="283"/>
        <end position="515"/>
    </location>
</feature>
<dbReference type="PANTHER" id="PTHR21567">
    <property type="entry name" value="CLASP"/>
    <property type="match status" value="1"/>
</dbReference>
<keyword evidence="6" id="KW-0158">Chromosome</keyword>
<keyword evidence="13" id="KW-0333">Golgi apparatus</keyword>
<dbReference type="PANTHER" id="PTHR21567:SF28">
    <property type="entry name" value="CLIP-ASSOCIATING PROTEIN 1"/>
    <property type="match status" value="1"/>
</dbReference>
<dbReference type="FunFam" id="1.25.10.10:FF:000006">
    <property type="entry name" value="CLIP-associating protein 1 isoform 2"/>
    <property type="match status" value="1"/>
</dbReference>
<dbReference type="InterPro" id="IPR034085">
    <property type="entry name" value="TOG"/>
</dbReference>
<dbReference type="Proteomes" id="UP000314986">
    <property type="component" value="Unassembled WGS sequence"/>
</dbReference>
<dbReference type="GO" id="GO:1902903">
    <property type="term" value="P:regulation of supramolecular fiber organization"/>
    <property type="evidence" value="ECO:0007669"/>
    <property type="project" value="UniProtKB-ARBA"/>
</dbReference>
<dbReference type="GO" id="GO:0045180">
    <property type="term" value="C:basal cortex"/>
    <property type="evidence" value="ECO:0007669"/>
    <property type="project" value="TreeGrafter"/>
</dbReference>
<feature type="domain" description="TOG" evidence="19">
    <location>
        <begin position="1217"/>
        <end position="1455"/>
    </location>
</feature>
<dbReference type="InterPro" id="IPR057546">
    <property type="entry name" value="HEAT_GCN1"/>
</dbReference>
<dbReference type="SMART" id="SM01349">
    <property type="entry name" value="TOG"/>
    <property type="match status" value="4"/>
</dbReference>
<feature type="repeat" description="HEAT" evidence="17">
    <location>
        <begin position="166"/>
        <end position="201"/>
    </location>
</feature>
<evidence type="ECO:0000256" key="3">
    <source>
        <dbReference type="ARBA" id="ARBA00004601"/>
    </source>
</evidence>
<dbReference type="GO" id="GO:0031110">
    <property type="term" value="P:regulation of microtubule polymerization or depolymerization"/>
    <property type="evidence" value="ECO:0007669"/>
    <property type="project" value="UniProtKB-ARBA"/>
</dbReference>
<feature type="region of interest" description="Disordered" evidence="18">
    <location>
        <begin position="236"/>
        <end position="260"/>
    </location>
</feature>
<dbReference type="PROSITE" id="PS50077">
    <property type="entry name" value="HEAT_REPEAT"/>
    <property type="match status" value="1"/>
</dbReference>
<dbReference type="InterPro" id="IPR048491">
    <property type="entry name" value="XMAP215_CLASP_TOG"/>
</dbReference>
<evidence type="ECO:0000256" key="1">
    <source>
        <dbReference type="ARBA" id="ARBA00004186"/>
    </source>
</evidence>
<evidence type="ECO:0000256" key="15">
    <source>
        <dbReference type="ARBA" id="ARBA00023306"/>
    </source>
</evidence>
<proteinExistence type="inferred from homology"/>
<feature type="compositionally biased region" description="Low complexity" evidence="18">
    <location>
        <begin position="640"/>
        <end position="654"/>
    </location>
</feature>
<dbReference type="GO" id="GO:0072686">
    <property type="term" value="C:mitotic spindle"/>
    <property type="evidence" value="ECO:0007669"/>
    <property type="project" value="TreeGrafter"/>
</dbReference>
<dbReference type="GO" id="GO:0090307">
    <property type="term" value="P:mitotic spindle assembly"/>
    <property type="evidence" value="ECO:0007669"/>
    <property type="project" value="TreeGrafter"/>
</dbReference>
<comment type="similarity">
    <text evidence="5">Belongs to the CLASP family.</text>
</comment>
<evidence type="ECO:0000256" key="17">
    <source>
        <dbReference type="PROSITE-ProRule" id="PRU00103"/>
    </source>
</evidence>
<keyword evidence="14" id="KW-0206">Cytoskeleton</keyword>
<feature type="compositionally biased region" description="Basic and acidic residues" evidence="18">
    <location>
        <begin position="1126"/>
        <end position="1143"/>
    </location>
</feature>
<evidence type="ECO:0000256" key="14">
    <source>
        <dbReference type="ARBA" id="ARBA00023212"/>
    </source>
</evidence>
<feature type="compositionally biased region" description="Low complexity" evidence="18">
    <location>
        <begin position="1050"/>
        <end position="1065"/>
    </location>
</feature>
<evidence type="ECO:0000256" key="4">
    <source>
        <dbReference type="ARBA" id="ARBA00004629"/>
    </source>
</evidence>
<dbReference type="GO" id="GO:0005794">
    <property type="term" value="C:Golgi apparatus"/>
    <property type="evidence" value="ECO:0007669"/>
    <property type="project" value="UniProtKB-SubCell"/>
</dbReference>
<evidence type="ECO:0000256" key="12">
    <source>
        <dbReference type="ARBA" id="ARBA00022838"/>
    </source>
</evidence>
<dbReference type="FunFam" id="1.25.10.10:FF:000005">
    <property type="entry name" value="CLIP-associating protein 1 isoform 2"/>
    <property type="match status" value="1"/>
</dbReference>
<feature type="compositionally biased region" description="Polar residues" evidence="18">
    <location>
        <begin position="659"/>
        <end position="668"/>
    </location>
</feature>
<dbReference type="GO" id="GO:0005813">
    <property type="term" value="C:centrosome"/>
    <property type="evidence" value="ECO:0007669"/>
    <property type="project" value="UniProtKB-SubCell"/>
</dbReference>
<dbReference type="InterPro" id="IPR016024">
    <property type="entry name" value="ARM-type_fold"/>
</dbReference>
<evidence type="ECO:0000256" key="8">
    <source>
        <dbReference type="ARBA" id="ARBA00022618"/>
    </source>
</evidence>
<evidence type="ECO:0000256" key="10">
    <source>
        <dbReference type="ARBA" id="ARBA00022737"/>
    </source>
</evidence>
<gene>
    <name evidence="20" type="primary">CLASP1</name>
</gene>
<evidence type="ECO:0000256" key="2">
    <source>
        <dbReference type="ARBA" id="ARBA00004300"/>
    </source>
</evidence>
<dbReference type="GeneTree" id="ENSGT00940000154817"/>
<evidence type="ECO:0000256" key="18">
    <source>
        <dbReference type="SAM" id="MobiDB-lite"/>
    </source>
</evidence>
<dbReference type="InterPro" id="IPR011989">
    <property type="entry name" value="ARM-like"/>
</dbReference>
<dbReference type="GO" id="GO:0043515">
    <property type="term" value="F:kinetochore binding"/>
    <property type="evidence" value="ECO:0007669"/>
    <property type="project" value="TreeGrafter"/>
</dbReference>
<reference evidence="20" key="5">
    <citation type="submission" date="2025-09" db="UniProtKB">
        <authorList>
            <consortium name="Ensembl"/>
        </authorList>
    </citation>
    <scope>IDENTIFICATION</scope>
</reference>
<accession>A0A4W3HUM0</accession>
<feature type="compositionally biased region" description="Low complexity" evidence="18">
    <location>
        <begin position="541"/>
        <end position="555"/>
    </location>
</feature>
<feature type="domain" description="TOG" evidence="19">
    <location>
        <begin position="1"/>
        <end position="216"/>
    </location>
</feature>
<feature type="compositionally biased region" description="Low complexity" evidence="18">
    <location>
        <begin position="1072"/>
        <end position="1081"/>
    </location>
</feature>
<keyword evidence="21" id="KW-1185">Reference proteome</keyword>
<sequence>MEPNLEYYLAQVLQKDMGRRLQIAQDLIEYINDRQKSIELEQDQGMLDRMVDGLATGWVNASNFKVALFGIEIFSALVSRLQDRFKSQIALPSLIDRLGDAKDQVREQDQSLLLKIMEQAATPQYVWERILGGFKHKNFRSREGVCLCLIATLNSHGAHSLTLSKIVPHICNLLGDPNSQVRDAAINSLVEIYRHVGERQLVVMPLCDHYELNLEAFSLNILICLSYADKNFDDEDSVDGNRPSSASSASSKVLTSRRPVGVATGRRLAGVGSKSTSDSVSLDLEESINKIREILSDDKHDWEQRVTALKKIRSLIMGGAAEYESFFQHLRLLDGALKLSAKDLRSQVVREACLTLGYLSSVLGNRFDHGAESIMPTLFNLVPNSAKIMATSGVATIRLIIRNTHFPRLIPIISSNCASKSVAVRRRSFEFLDRLLQEWQTHSLEKHVGLLAETIKKGIHDADSEARVEARKVYWDFHGHFSREADILFNSLEPSYQKALQSHLKNSDSIVSLPQSDRSSSSSQESLNRPLSTKRSPTGGSSVSRASAVSAKPVSIPGALQRSRSDIDVNAAANAKSRLTATPSNTPGHFSSAAALPPGSYASLGKDRAKTHLISAVSAGSTTSIASTPADTRGRSRAKVVSQSQPGSRSSSPGKLLGSTYSGMSTGAQRVAVVQPSSEKRSKIPRSQGCSREASPNRLGLARSSRIPRPSMSQGCSRESSRDTSPVRGFTTLDRYGLGQAGRLPASVNAMRVLNTSTEVEAAVADALLLGDSRSKKKPVRRRYEPYGMYSDDDANSDASSACSERSYGSRNGGIPHYLRQTEDVAEVLNHCASSNWSERKEGLVGLQNLLKSQRTLSRVELKRLCEIFTRMFADPHSKVFSMFLETLVDFIIIHKEDLQDWLFVLLTQLLKKMGADLLGSVQAKVQKALDVTRESFPFDQQFNILMRFIVDQTQTPNLKVKVAILKYIERLARQMDPVDFVNSSETRLAVSRIITWTTEPKSSDVRKAAQIVLISLFELNTPEFSMLLGALPKTFQDGATKLLHNHLKNSSNTSGSPSNTMGRTPSRHSSSRTSPLTSPTNCSHGGLSPSMLDYDTENLNSDEIYSSLRGVTEAIQNFSFRSQEDLNEPIKREGKKDSDNVSRDGGIASPSSDIRGGGEPMEGGRTALDNKTSLLNTPPPRCFSGPRTRDYNPYNYSDTINAFDKTALKEAMFDDDMEQFRDVPIDHSDLVADLLKELSNHNERVEERKGALLDLLKITREDTLGVWDEHFKTILLLLLETLGDKDHSIRALALRVLREILRNQPARFKNYAELTIMKTLEAHKDSHKEVLRAAEEAAATLASSIHPEQCIKVLCPIIQTADYPINLAAIKMQTKVIERITKESLHQLLPDIIPGLLQGYDNTESSVRKASVFCLVAIYSVIGEELKPYLAQLTGSKMKLLNLYIKRAQTTNSNSSSSSDVSSHS</sequence>
<reference evidence="21" key="3">
    <citation type="journal article" date="2014" name="Nature">
        <title>Elephant shark genome provides unique insights into gnathostome evolution.</title>
        <authorList>
            <consortium name="International Elephant Shark Genome Sequencing Consortium"/>
            <person name="Venkatesh B."/>
            <person name="Lee A.P."/>
            <person name="Ravi V."/>
            <person name="Maurya A.K."/>
            <person name="Lian M.M."/>
            <person name="Swann J.B."/>
            <person name="Ohta Y."/>
            <person name="Flajnik M.F."/>
            <person name="Sutoh Y."/>
            <person name="Kasahara M."/>
            <person name="Hoon S."/>
            <person name="Gangu V."/>
            <person name="Roy S.W."/>
            <person name="Irimia M."/>
            <person name="Korzh V."/>
            <person name="Kondrychyn I."/>
            <person name="Lim Z.W."/>
            <person name="Tay B.H."/>
            <person name="Tohari S."/>
            <person name="Kong K.W."/>
            <person name="Ho S."/>
            <person name="Lorente-Galdos B."/>
            <person name="Quilez J."/>
            <person name="Marques-Bonet T."/>
            <person name="Raney B.J."/>
            <person name="Ingham P.W."/>
            <person name="Tay A."/>
            <person name="Hillier L.W."/>
            <person name="Minx P."/>
            <person name="Boehm T."/>
            <person name="Wilson R.K."/>
            <person name="Brenner S."/>
            <person name="Warren W.C."/>
        </authorList>
    </citation>
    <scope>NUCLEOTIDE SEQUENCE [LARGE SCALE GENOMIC DNA]</scope>
</reference>
<evidence type="ECO:0000256" key="9">
    <source>
        <dbReference type="ARBA" id="ARBA00022701"/>
    </source>
</evidence>
<dbReference type="GO" id="GO:0008017">
    <property type="term" value="F:microtubule binding"/>
    <property type="evidence" value="ECO:0007669"/>
    <property type="project" value="TreeGrafter"/>
</dbReference>
<evidence type="ECO:0000256" key="5">
    <source>
        <dbReference type="ARBA" id="ARBA00009549"/>
    </source>
</evidence>
<feature type="compositionally biased region" description="Low complexity" evidence="18">
    <location>
        <begin position="512"/>
        <end position="531"/>
    </location>
</feature>
<evidence type="ECO:0000256" key="7">
    <source>
        <dbReference type="ARBA" id="ARBA00022490"/>
    </source>
</evidence>
<evidence type="ECO:0000256" key="16">
    <source>
        <dbReference type="ARBA" id="ARBA00023328"/>
    </source>
</evidence>
<dbReference type="GO" id="GO:0005881">
    <property type="term" value="C:cytoplasmic microtubule"/>
    <property type="evidence" value="ECO:0007669"/>
    <property type="project" value="TreeGrafter"/>
</dbReference>
<dbReference type="InterPro" id="IPR024395">
    <property type="entry name" value="CLASP_N_dom"/>
</dbReference>
<keyword evidence="11" id="KW-0498">Mitosis</keyword>
<feature type="region of interest" description="Disordered" evidence="18">
    <location>
        <begin position="507"/>
        <end position="562"/>
    </location>
</feature>
<keyword evidence="7" id="KW-0963">Cytoplasm</keyword>
<reference evidence="21" key="2">
    <citation type="journal article" date="2007" name="PLoS Biol.">
        <title>Survey sequencing and comparative analysis of the elephant shark (Callorhinchus milii) genome.</title>
        <authorList>
            <person name="Venkatesh B."/>
            <person name="Kirkness E.F."/>
            <person name="Loh Y.H."/>
            <person name="Halpern A.L."/>
            <person name="Lee A.P."/>
            <person name="Johnson J."/>
            <person name="Dandona N."/>
            <person name="Viswanathan L.D."/>
            <person name="Tay A."/>
            <person name="Venter J.C."/>
            <person name="Strausberg R.L."/>
            <person name="Brenner S."/>
        </authorList>
    </citation>
    <scope>NUCLEOTIDE SEQUENCE [LARGE SCALE GENOMIC DNA]</scope>
</reference>
<name>A0A4W3HUM0_CALMI</name>
<dbReference type="GO" id="GO:0000776">
    <property type="term" value="C:kinetochore"/>
    <property type="evidence" value="ECO:0007669"/>
    <property type="project" value="UniProtKB-KW"/>
</dbReference>
<evidence type="ECO:0000313" key="20">
    <source>
        <dbReference type="Ensembl" id="ENSCMIP00000021088.1"/>
    </source>
</evidence>
<reference evidence="21" key="1">
    <citation type="journal article" date="2006" name="Science">
        <title>Ancient noncoding elements conserved in the human genome.</title>
        <authorList>
            <person name="Venkatesh B."/>
            <person name="Kirkness E.F."/>
            <person name="Loh Y.H."/>
            <person name="Halpern A.L."/>
            <person name="Lee A.P."/>
            <person name="Johnson J."/>
            <person name="Dandona N."/>
            <person name="Viswanathan L.D."/>
            <person name="Tay A."/>
            <person name="Venter J.C."/>
            <person name="Strausberg R.L."/>
            <person name="Brenner S."/>
        </authorList>
    </citation>
    <scope>NUCLEOTIDE SEQUENCE [LARGE SCALE GENOMIC DNA]</scope>
</reference>
<evidence type="ECO:0000256" key="13">
    <source>
        <dbReference type="ARBA" id="ARBA00023034"/>
    </source>
</evidence>
<feature type="compositionally biased region" description="Polar residues" evidence="18">
    <location>
        <begin position="619"/>
        <end position="630"/>
    </location>
</feature>
<keyword evidence="8" id="KW-0132">Cell division</keyword>